<dbReference type="InterPro" id="IPR040442">
    <property type="entry name" value="Pyrv_kinase-like_dom_sf"/>
</dbReference>
<dbReference type="GO" id="GO:0106064">
    <property type="term" value="P:regulation of cobalamin metabolic process"/>
    <property type="evidence" value="ECO:0007669"/>
    <property type="project" value="TreeGrafter"/>
</dbReference>
<dbReference type="PANTHER" id="PTHR11105">
    <property type="entry name" value="CITRATE LYASE SUBUNIT BETA-RELATED"/>
    <property type="match status" value="1"/>
</dbReference>
<dbReference type="PANTHER" id="PTHR11105:SF0">
    <property type="entry name" value="CITRAMALYL-COA LYASE, MITOCHONDRIAL"/>
    <property type="match status" value="1"/>
</dbReference>
<dbReference type="GO" id="GO:0047777">
    <property type="term" value="F:(S)-citramalyl-CoA lyase activity"/>
    <property type="evidence" value="ECO:0007669"/>
    <property type="project" value="TreeGrafter"/>
</dbReference>
<evidence type="ECO:0000259" key="2">
    <source>
        <dbReference type="Pfam" id="PF03328"/>
    </source>
</evidence>
<keyword evidence="1" id="KW-0479">Metal-binding</keyword>
<dbReference type="InterPro" id="IPR040186">
    <property type="entry name" value="Citramalyl-CoA_lyase"/>
</dbReference>
<dbReference type="InterPro" id="IPR015813">
    <property type="entry name" value="Pyrv/PenolPyrv_kinase-like_dom"/>
</dbReference>
<reference evidence="3 4" key="1">
    <citation type="submission" date="2017-07" db="EMBL/GenBank/DDBJ databases">
        <title>Complete Genome Sequence of the cosmetic ferment Vitreoscilla filiformis (ATCC15551).</title>
        <authorList>
            <person name="Contreras S."/>
            <person name="Sagory-Zalkind P."/>
            <person name="Blanquart H."/>
            <person name="Iltis A."/>
            <person name="Morand S.C."/>
        </authorList>
    </citation>
    <scope>NUCLEOTIDE SEQUENCE [LARGE SCALE GENOMIC DNA]</scope>
    <source>
        <strain evidence="3 4">ATCC 15551</strain>
    </source>
</reference>
<evidence type="ECO:0000256" key="1">
    <source>
        <dbReference type="ARBA" id="ARBA00022723"/>
    </source>
</evidence>
<dbReference type="KEGG" id="vff:VITFI_CDS2969"/>
<organism evidence="3 4">
    <name type="scientific">Vitreoscilla filiformis</name>
    <dbReference type="NCBI Taxonomy" id="63"/>
    <lineage>
        <taxon>Bacteria</taxon>
        <taxon>Pseudomonadati</taxon>
        <taxon>Pseudomonadota</taxon>
        <taxon>Betaproteobacteria</taxon>
        <taxon>Neisseriales</taxon>
        <taxon>Neisseriaceae</taxon>
        <taxon>Vitreoscilla</taxon>
    </lineage>
</organism>
<dbReference type="Proteomes" id="UP000199729">
    <property type="component" value="Chromosome"/>
</dbReference>
<sequence>MTRTKPDAAPVAAPAFFLPKTRGSAAPAAPSPAMTALRHPQDVLFEEGDAVPQLPVCDHYCGVEVRMRKSLQLQAELGPVFDVTLDGEDGAPVGGEVEHAHLIAELASSELNAFGRVGARVVPFDHPAFVPMLEVLLPKAGAQLAYLMIPKPRHFDDLKHAADTIDQLSTQAGLQRAIPLHALVETHGALRDVFQMAAHPRIESLSFGLMDFVSAHRGAIPQSAMGSQGQFEHPLVLRAKLDIAAACHAESKVPSHCVVTEFKDADALRASAHRASRELGYTRMWSIHPDQIRPIVETFTPSADEIHQALEIILAAQAADWAPIRHTHQGRVQLHDRASYRYFWQVLQSAHRTLAPAQQPTELVSFFTSHQD</sequence>
<dbReference type="Pfam" id="PF03328">
    <property type="entry name" value="HpcH_HpaI"/>
    <property type="match status" value="1"/>
</dbReference>
<dbReference type="InterPro" id="IPR005000">
    <property type="entry name" value="Aldolase/citrate-lyase_domain"/>
</dbReference>
<feature type="domain" description="HpcH/HpaI aldolase/citrate lyase" evidence="2">
    <location>
        <begin position="84"/>
        <end position="289"/>
    </location>
</feature>
<proteinExistence type="predicted"/>
<dbReference type="GO" id="GO:0046872">
    <property type="term" value="F:metal ion binding"/>
    <property type="evidence" value="ECO:0007669"/>
    <property type="project" value="UniProtKB-KW"/>
</dbReference>
<dbReference type="EMBL" id="CP022423">
    <property type="protein sequence ID" value="ASM78746.1"/>
    <property type="molecule type" value="Genomic_DNA"/>
</dbReference>
<dbReference type="SUPFAM" id="SSF51621">
    <property type="entry name" value="Phosphoenolpyruvate/pyruvate domain"/>
    <property type="match status" value="1"/>
</dbReference>
<protein>
    <submittedName>
        <fullName evidence="3">Aldolase</fullName>
    </submittedName>
</protein>
<name>A0A221KIA9_VITFI</name>
<accession>A0A221KIA9</accession>
<dbReference type="Gene3D" id="3.20.20.60">
    <property type="entry name" value="Phosphoenolpyruvate-binding domains"/>
    <property type="match status" value="1"/>
</dbReference>
<dbReference type="Gene3D" id="6.10.140.960">
    <property type="match status" value="1"/>
</dbReference>
<dbReference type="AlphaFoldDB" id="A0A221KIA9"/>
<evidence type="ECO:0000313" key="4">
    <source>
        <dbReference type="Proteomes" id="UP000199729"/>
    </source>
</evidence>
<evidence type="ECO:0000313" key="3">
    <source>
        <dbReference type="EMBL" id="ASM78746.1"/>
    </source>
</evidence>
<gene>
    <name evidence="3" type="ORF">VITFI_CDS2969</name>
</gene>
<keyword evidence="4" id="KW-1185">Reference proteome</keyword>